<evidence type="ECO:0000313" key="1">
    <source>
        <dbReference type="EMBL" id="EXA29419.1"/>
    </source>
</evidence>
<name>W9N9X0_FUSOX</name>
<reference evidence="1" key="2">
    <citation type="submission" date="2012-05" db="EMBL/GenBank/DDBJ databases">
        <title>Annotation of the Genome Sequence of Fusarium oxysporum HDV247.</title>
        <authorList>
            <consortium name="The Broad Institute Genomics Platform"/>
            <person name="Ma L.-J."/>
            <person name="Corby-Kistler H."/>
            <person name="Broz K."/>
            <person name="Gale L.R."/>
            <person name="Jonkers W."/>
            <person name="O'Donnell K."/>
            <person name="Ploetz R."/>
            <person name="Steinberg C."/>
            <person name="Schwartz D.C."/>
            <person name="VanEtten H."/>
            <person name="Zhou S."/>
            <person name="Young S.K."/>
            <person name="Zeng Q."/>
            <person name="Gargeya S."/>
            <person name="Fitzgerald M."/>
            <person name="Abouelleil A."/>
            <person name="Alvarado L."/>
            <person name="Chapman S.B."/>
            <person name="Gainer-Dewar J."/>
            <person name="Goldberg J."/>
            <person name="Griggs A."/>
            <person name="Gujja S."/>
            <person name="Hansen M."/>
            <person name="Howarth C."/>
            <person name="Imamovic A."/>
            <person name="Ireland A."/>
            <person name="Larimer J."/>
            <person name="McCowan C."/>
            <person name="Murphy C."/>
            <person name="Pearson M."/>
            <person name="Poon T.W."/>
            <person name="Priest M."/>
            <person name="Roberts A."/>
            <person name="Saif S."/>
            <person name="Shea T."/>
            <person name="Sykes S."/>
            <person name="Wortman J."/>
            <person name="Nusbaum C."/>
            <person name="Birren B."/>
        </authorList>
    </citation>
    <scope>NUCLEOTIDE SEQUENCE</scope>
    <source>
        <strain evidence="1">HDV247</strain>
    </source>
</reference>
<protein>
    <submittedName>
        <fullName evidence="1">Uncharacterized protein</fullName>
    </submittedName>
</protein>
<sequence>MPSPLEAGMEKGDKSRVYTISSDRRFALQSGLTVADGPIVQCAHLGQTASPI</sequence>
<reference evidence="1" key="1">
    <citation type="submission" date="2011-10" db="EMBL/GenBank/DDBJ databases">
        <title>The Genome Sequence of Fusarium oxysporum HDV247.</title>
        <authorList>
            <consortium name="The Broad Institute Genome Sequencing Platform"/>
            <person name="Ma L.-J."/>
            <person name="Gale L.R."/>
            <person name="Schwartz D.C."/>
            <person name="Zhou S."/>
            <person name="Corby-Kistler H."/>
            <person name="Young S.K."/>
            <person name="Zeng Q."/>
            <person name="Gargeya S."/>
            <person name="Fitzgerald M."/>
            <person name="Haas B."/>
            <person name="Abouelleil A."/>
            <person name="Alvarado L."/>
            <person name="Arachchi H.M."/>
            <person name="Berlin A."/>
            <person name="Brown A."/>
            <person name="Chapman S.B."/>
            <person name="Chen Z."/>
            <person name="Dunbar C."/>
            <person name="Freedman E."/>
            <person name="Gearin G."/>
            <person name="Goldberg J."/>
            <person name="Griggs A."/>
            <person name="Gujja S."/>
            <person name="Heiman D."/>
            <person name="Howarth C."/>
            <person name="Larson L."/>
            <person name="Lui A."/>
            <person name="MacDonald P.J.P."/>
            <person name="Montmayeur A."/>
            <person name="Murphy C."/>
            <person name="Neiman D."/>
            <person name="Pearson M."/>
            <person name="Priest M."/>
            <person name="Roberts A."/>
            <person name="Saif S."/>
            <person name="Shea T."/>
            <person name="Shenoy N."/>
            <person name="Sisk P."/>
            <person name="Stolte C."/>
            <person name="Sykes S."/>
            <person name="Wortman J."/>
            <person name="Nusbaum C."/>
            <person name="Birren B."/>
        </authorList>
    </citation>
    <scope>NUCLEOTIDE SEQUENCE [LARGE SCALE GENOMIC DNA]</scope>
    <source>
        <strain evidence="1">HDV247</strain>
    </source>
</reference>
<dbReference type="Proteomes" id="UP000030751">
    <property type="component" value="Unassembled WGS sequence"/>
</dbReference>
<dbReference type="AlphaFoldDB" id="W9N9X0"/>
<proteinExistence type="predicted"/>
<accession>W9N9X0</accession>
<organism evidence="1">
    <name type="scientific">Fusarium oxysporum f. sp. pisi HDV247</name>
    <dbReference type="NCBI Taxonomy" id="1080344"/>
    <lineage>
        <taxon>Eukaryota</taxon>
        <taxon>Fungi</taxon>
        <taxon>Dikarya</taxon>
        <taxon>Ascomycota</taxon>
        <taxon>Pezizomycotina</taxon>
        <taxon>Sordariomycetes</taxon>
        <taxon>Hypocreomycetidae</taxon>
        <taxon>Hypocreales</taxon>
        <taxon>Nectriaceae</taxon>
        <taxon>Fusarium</taxon>
        <taxon>Fusarium oxysporum species complex</taxon>
    </lineage>
</organism>
<dbReference type="EMBL" id="JH651114">
    <property type="protein sequence ID" value="EXA29419.1"/>
    <property type="molecule type" value="Genomic_DNA"/>
</dbReference>
<dbReference type="HOGENOM" id="CLU_3087274_0_0_1"/>
<gene>
    <name evidence="1" type="ORF">FOVG_19086</name>
</gene>